<proteinExistence type="predicted"/>
<dbReference type="Proteomes" id="UP001183388">
    <property type="component" value="Unassembled WGS sequence"/>
</dbReference>
<protein>
    <submittedName>
        <fullName evidence="1">Uncharacterized protein</fullName>
    </submittedName>
</protein>
<name>A0ABU2L9X2_9ACTN</name>
<evidence type="ECO:0000313" key="1">
    <source>
        <dbReference type="EMBL" id="MDT0308372.1"/>
    </source>
</evidence>
<accession>A0ABU2L9X2</accession>
<gene>
    <name evidence="1" type="ORF">RM780_15585</name>
</gene>
<keyword evidence="2" id="KW-1185">Reference proteome</keyword>
<comment type="caution">
    <text evidence="1">The sequence shown here is derived from an EMBL/GenBank/DDBJ whole genome shotgun (WGS) entry which is preliminary data.</text>
</comment>
<dbReference type="RefSeq" id="WP_311631321.1">
    <property type="nucleotide sequence ID" value="NZ_JAVREN010000021.1"/>
</dbReference>
<reference evidence="2" key="1">
    <citation type="submission" date="2023-07" db="EMBL/GenBank/DDBJ databases">
        <title>30 novel species of actinomycetes from the DSMZ collection.</title>
        <authorList>
            <person name="Nouioui I."/>
        </authorList>
    </citation>
    <scope>NUCLEOTIDE SEQUENCE [LARGE SCALE GENOMIC DNA]</scope>
    <source>
        <strain evidence="2">DSM 44917</strain>
    </source>
</reference>
<dbReference type="EMBL" id="JAVREN010000021">
    <property type="protein sequence ID" value="MDT0308372.1"/>
    <property type="molecule type" value="Genomic_DNA"/>
</dbReference>
<organism evidence="1 2">
    <name type="scientific">Streptomyces boetiae</name>
    <dbReference type="NCBI Taxonomy" id="3075541"/>
    <lineage>
        <taxon>Bacteria</taxon>
        <taxon>Bacillati</taxon>
        <taxon>Actinomycetota</taxon>
        <taxon>Actinomycetes</taxon>
        <taxon>Kitasatosporales</taxon>
        <taxon>Streptomycetaceae</taxon>
        <taxon>Streptomyces</taxon>
    </lineage>
</organism>
<sequence length="156" mass="17403">MRVATPDGLCALRLLGNAAGPVIEDQAKGTLCWLVAVGAADTWRLAGVRILVRGDQLAVPPAAWTQGPATRWRVPPRGTCLSEPRPLHDALAVATSERPRPIECFRSPECHMDHHLVCTKAEAPPSPPDIPVIYQACDCWCHDYRRRWRRRQEEAR</sequence>
<evidence type="ECO:0000313" key="2">
    <source>
        <dbReference type="Proteomes" id="UP001183388"/>
    </source>
</evidence>